<dbReference type="GO" id="GO:0046872">
    <property type="term" value="F:metal ion binding"/>
    <property type="evidence" value="ECO:0007669"/>
    <property type="project" value="UniProtKB-KW"/>
</dbReference>
<dbReference type="SUPFAM" id="SSF51316">
    <property type="entry name" value="Mss4-like"/>
    <property type="match status" value="1"/>
</dbReference>
<protein>
    <submittedName>
        <fullName evidence="6">GFA family protein</fullName>
    </submittedName>
</protein>
<keyword evidence="7" id="KW-1185">Reference proteome</keyword>
<dbReference type="AlphaFoldDB" id="A0A9X2HTU3"/>
<evidence type="ECO:0000259" key="5">
    <source>
        <dbReference type="Pfam" id="PF04828"/>
    </source>
</evidence>
<feature type="domain" description="CENP-V/GFA" evidence="5">
    <location>
        <begin position="10"/>
        <end position="95"/>
    </location>
</feature>
<dbReference type="Gene3D" id="3.90.1590.10">
    <property type="entry name" value="glutathione-dependent formaldehyde- activating enzyme (gfa)"/>
    <property type="match status" value="1"/>
</dbReference>
<comment type="caution">
    <text evidence="6">The sequence shown here is derived from an EMBL/GenBank/DDBJ whole genome shotgun (WGS) entry which is preliminary data.</text>
</comment>
<evidence type="ECO:0000313" key="6">
    <source>
        <dbReference type="EMBL" id="MCP3734271.1"/>
    </source>
</evidence>
<proteinExistence type="inferred from homology"/>
<evidence type="ECO:0000313" key="7">
    <source>
        <dbReference type="Proteomes" id="UP001139486"/>
    </source>
</evidence>
<dbReference type="Pfam" id="PF04828">
    <property type="entry name" value="GFA"/>
    <property type="match status" value="1"/>
</dbReference>
<evidence type="ECO:0000256" key="4">
    <source>
        <dbReference type="ARBA" id="ARBA00023239"/>
    </source>
</evidence>
<keyword evidence="3" id="KW-0862">Zinc</keyword>
<organism evidence="6 7">
    <name type="scientific">Sphingomonas liriopis</name>
    <dbReference type="NCBI Taxonomy" id="2949094"/>
    <lineage>
        <taxon>Bacteria</taxon>
        <taxon>Pseudomonadati</taxon>
        <taxon>Pseudomonadota</taxon>
        <taxon>Alphaproteobacteria</taxon>
        <taxon>Sphingomonadales</taxon>
        <taxon>Sphingomonadaceae</taxon>
        <taxon>Sphingomonas</taxon>
    </lineage>
</organism>
<dbReference type="PANTHER" id="PTHR33337">
    <property type="entry name" value="GFA DOMAIN-CONTAINING PROTEIN"/>
    <property type="match status" value="1"/>
</dbReference>
<gene>
    <name evidence="6" type="ORF">M9979_05190</name>
</gene>
<dbReference type="Proteomes" id="UP001139486">
    <property type="component" value="Unassembled WGS sequence"/>
</dbReference>
<evidence type="ECO:0000256" key="2">
    <source>
        <dbReference type="ARBA" id="ARBA00022723"/>
    </source>
</evidence>
<dbReference type="EMBL" id="JAMLDY010000005">
    <property type="protein sequence ID" value="MCP3734271.1"/>
    <property type="molecule type" value="Genomic_DNA"/>
</dbReference>
<evidence type="ECO:0000256" key="3">
    <source>
        <dbReference type="ARBA" id="ARBA00022833"/>
    </source>
</evidence>
<dbReference type="InterPro" id="IPR006913">
    <property type="entry name" value="CENP-V/GFA"/>
</dbReference>
<accession>A0A9X2HTU3</accession>
<dbReference type="PANTHER" id="PTHR33337:SF40">
    <property type="entry name" value="CENP-V_GFA DOMAIN-CONTAINING PROTEIN-RELATED"/>
    <property type="match status" value="1"/>
</dbReference>
<keyword evidence="4" id="KW-0456">Lyase</keyword>
<keyword evidence="2" id="KW-0479">Metal-binding</keyword>
<dbReference type="GO" id="GO:0016846">
    <property type="term" value="F:carbon-sulfur lyase activity"/>
    <property type="evidence" value="ECO:0007669"/>
    <property type="project" value="InterPro"/>
</dbReference>
<reference evidence="6" key="1">
    <citation type="submission" date="2022-05" db="EMBL/GenBank/DDBJ databases">
        <title>Sphingomonas sp. strain RP10 Genome sequencing and assembly.</title>
        <authorList>
            <person name="Kim I."/>
        </authorList>
    </citation>
    <scope>NUCLEOTIDE SEQUENCE</scope>
    <source>
        <strain evidence="6">RP10</strain>
    </source>
</reference>
<name>A0A9X2HTU3_9SPHN</name>
<comment type="similarity">
    <text evidence="1">Belongs to the Gfa family.</text>
</comment>
<dbReference type="InterPro" id="IPR011057">
    <property type="entry name" value="Mss4-like_sf"/>
</dbReference>
<sequence>MGGGRRPSGNCHVCQRWTGSAFSVQALVAEDRLSVTGSVVVQEITTEDRTSTQRFCGTCHARLYNTNTRRPGIAVVRAGTLDRSEELDCVAHIFTAYRQRWVVIPADVPRWPEAPPPADFMRALTA</sequence>
<dbReference type="RefSeq" id="WP_254288279.1">
    <property type="nucleotide sequence ID" value="NZ_JAMLDY010000005.1"/>
</dbReference>
<evidence type="ECO:0000256" key="1">
    <source>
        <dbReference type="ARBA" id="ARBA00005495"/>
    </source>
</evidence>